<evidence type="ECO:0000256" key="1">
    <source>
        <dbReference type="ARBA" id="ARBA00023015"/>
    </source>
</evidence>
<accession>A0ABV3RF71</accession>
<name>A0ABV3RF71_9SPHN</name>
<comment type="caution">
    <text evidence="7">The sequence shown here is derived from an EMBL/GenBank/DDBJ whole genome shotgun (WGS) entry which is preliminary data.</text>
</comment>
<feature type="domain" description="Cyclic nucleotide-binding" evidence="5">
    <location>
        <begin position="32"/>
        <end position="101"/>
    </location>
</feature>
<feature type="domain" description="HTH crp-type" evidence="6">
    <location>
        <begin position="163"/>
        <end position="238"/>
    </location>
</feature>
<protein>
    <submittedName>
        <fullName evidence="7">Crp/Fnr family transcriptional regulator</fullName>
    </submittedName>
</protein>
<dbReference type="PRINTS" id="PR00034">
    <property type="entry name" value="HTHCRP"/>
</dbReference>
<dbReference type="Gene3D" id="1.10.10.10">
    <property type="entry name" value="Winged helix-like DNA-binding domain superfamily/Winged helix DNA-binding domain"/>
    <property type="match status" value="1"/>
</dbReference>
<evidence type="ECO:0000259" key="5">
    <source>
        <dbReference type="PROSITE" id="PS50042"/>
    </source>
</evidence>
<dbReference type="EMBL" id="JBFNXR010000054">
    <property type="protein sequence ID" value="MEW9856748.1"/>
    <property type="molecule type" value="Genomic_DNA"/>
</dbReference>
<gene>
    <name evidence="7" type="ORF">ABUH87_16590</name>
</gene>
<dbReference type="Pfam" id="PF00027">
    <property type="entry name" value="cNMP_binding"/>
    <property type="match status" value="1"/>
</dbReference>
<keyword evidence="8" id="KW-1185">Reference proteome</keyword>
<dbReference type="PROSITE" id="PS51063">
    <property type="entry name" value="HTH_CRP_2"/>
    <property type="match status" value="1"/>
</dbReference>
<dbReference type="RefSeq" id="WP_367775229.1">
    <property type="nucleotide sequence ID" value="NZ_JBFNXR010000054.1"/>
</dbReference>
<dbReference type="InterPro" id="IPR050397">
    <property type="entry name" value="Env_Response_Regulators"/>
</dbReference>
<evidence type="ECO:0000256" key="4">
    <source>
        <dbReference type="SAM" id="MobiDB-lite"/>
    </source>
</evidence>
<dbReference type="InterPro" id="IPR014710">
    <property type="entry name" value="RmlC-like_jellyroll"/>
</dbReference>
<keyword evidence="3" id="KW-0804">Transcription</keyword>
<dbReference type="Gene3D" id="2.60.120.10">
    <property type="entry name" value="Jelly Rolls"/>
    <property type="match status" value="1"/>
</dbReference>
<dbReference type="PROSITE" id="PS50042">
    <property type="entry name" value="CNMP_BINDING_3"/>
    <property type="match status" value="1"/>
</dbReference>
<dbReference type="InterPro" id="IPR036390">
    <property type="entry name" value="WH_DNA-bd_sf"/>
</dbReference>
<dbReference type="SUPFAM" id="SSF46785">
    <property type="entry name" value="Winged helix' DNA-binding domain"/>
    <property type="match status" value="1"/>
</dbReference>
<dbReference type="CDD" id="cd00038">
    <property type="entry name" value="CAP_ED"/>
    <property type="match status" value="1"/>
</dbReference>
<dbReference type="Proteomes" id="UP001556118">
    <property type="component" value="Unassembled WGS sequence"/>
</dbReference>
<dbReference type="InterPro" id="IPR012318">
    <property type="entry name" value="HTH_CRP"/>
</dbReference>
<evidence type="ECO:0000259" key="6">
    <source>
        <dbReference type="PROSITE" id="PS51063"/>
    </source>
</evidence>
<dbReference type="SUPFAM" id="SSF51206">
    <property type="entry name" value="cAMP-binding domain-like"/>
    <property type="match status" value="1"/>
</dbReference>
<evidence type="ECO:0000313" key="7">
    <source>
        <dbReference type="EMBL" id="MEW9856748.1"/>
    </source>
</evidence>
<evidence type="ECO:0000256" key="2">
    <source>
        <dbReference type="ARBA" id="ARBA00023125"/>
    </source>
</evidence>
<dbReference type="InterPro" id="IPR018490">
    <property type="entry name" value="cNMP-bd_dom_sf"/>
</dbReference>
<keyword evidence="1" id="KW-0805">Transcription regulation</keyword>
<sequence>MTATMNLERAGTSPAARSAHSCSDCPVRDVSFCAGLDEEERSAFTAMRRQKQLLPGEALAWQDEESPFLAVVREGIVKNTVMDANGGEQTVGISRSGDFVGRPFSGPTPYGISAVGPVELCVFPRNDFDRLANERQGVGHHMLKVTLDELQRTRRWLLMLGKKSATQKVSAFILEFARNGRDLADDEACVVELPFGRQEIADILGLTIETVSREFTGLRRHGVIDLPSRRSVAVKDLAALADASGEVTYN</sequence>
<feature type="region of interest" description="Disordered" evidence="4">
    <location>
        <begin position="1"/>
        <end position="22"/>
    </location>
</feature>
<dbReference type="SMART" id="SM00419">
    <property type="entry name" value="HTH_CRP"/>
    <property type="match status" value="1"/>
</dbReference>
<reference evidence="7 8" key="1">
    <citation type="submission" date="2024-06" db="EMBL/GenBank/DDBJ databases">
        <title>Novosphingobium rhizovicinus M1R2S20.</title>
        <authorList>
            <person name="Sun J.-Q."/>
        </authorList>
    </citation>
    <scope>NUCLEOTIDE SEQUENCE [LARGE SCALE GENOMIC DNA]</scope>
    <source>
        <strain evidence="7 8">M1R2S20</strain>
    </source>
</reference>
<dbReference type="CDD" id="cd00092">
    <property type="entry name" value="HTH_CRP"/>
    <property type="match status" value="1"/>
</dbReference>
<evidence type="ECO:0000256" key="3">
    <source>
        <dbReference type="ARBA" id="ARBA00023163"/>
    </source>
</evidence>
<evidence type="ECO:0000313" key="8">
    <source>
        <dbReference type="Proteomes" id="UP001556118"/>
    </source>
</evidence>
<dbReference type="PANTHER" id="PTHR24567">
    <property type="entry name" value="CRP FAMILY TRANSCRIPTIONAL REGULATORY PROTEIN"/>
    <property type="match status" value="1"/>
</dbReference>
<dbReference type="PANTHER" id="PTHR24567:SF75">
    <property type="entry name" value="FUMARATE AND NITRATE REDUCTION REGULATORY PROTEIN"/>
    <property type="match status" value="1"/>
</dbReference>
<keyword evidence="2" id="KW-0238">DNA-binding</keyword>
<organism evidence="7 8">
    <name type="scientific">Novosphingobium rhizovicinum</name>
    <dbReference type="NCBI Taxonomy" id="3228928"/>
    <lineage>
        <taxon>Bacteria</taxon>
        <taxon>Pseudomonadati</taxon>
        <taxon>Pseudomonadota</taxon>
        <taxon>Alphaproteobacteria</taxon>
        <taxon>Sphingomonadales</taxon>
        <taxon>Sphingomonadaceae</taxon>
        <taxon>Novosphingobium</taxon>
    </lineage>
</organism>
<dbReference type="Pfam" id="PF13545">
    <property type="entry name" value="HTH_Crp_2"/>
    <property type="match status" value="1"/>
</dbReference>
<dbReference type="InterPro" id="IPR036388">
    <property type="entry name" value="WH-like_DNA-bd_sf"/>
</dbReference>
<dbReference type="SMART" id="SM00100">
    <property type="entry name" value="cNMP"/>
    <property type="match status" value="1"/>
</dbReference>
<dbReference type="InterPro" id="IPR000595">
    <property type="entry name" value="cNMP-bd_dom"/>
</dbReference>
<proteinExistence type="predicted"/>